<keyword evidence="1" id="KW-0812">Transmembrane</keyword>
<organism evidence="3 4">
    <name type="scientific">Chelativorans petroleitrophicus</name>
    <dbReference type="NCBI Taxonomy" id="2975484"/>
    <lineage>
        <taxon>Bacteria</taxon>
        <taxon>Pseudomonadati</taxon>
        <taxon>Pseudomonadota</taxon>
        <taxon>Alphaproteobacteria</taxon>
        <taxon>Hyphomicrobiales</taxon>
        <taxon>Phyllobacteriaceae</taxon>
        <taxon>Chelativorans</taxon>
    </lineage>
</organism>
<dbReference type="InterPro" id="IPR009936">
    <property type="entry name" value="DUF1468"/>
</dbReference>
<protein>
    <submittedName>
        <fullName evidence="3">Tripartite tricarboxylate transporter TctB family protein</fullName>
    </submittedName>
</protein>
<feature type="transmembrane region" description="Helical" evidence="1">
    <location>
        <begin position="86"/>
        <end position="102"/>
    </location>
</feature>
<feature type="transmembrane region" description="Helical" evidence="1">
    <location>
        <begin position="108"/>
        <end position="124"/>
    </location>
</feature>
<name>A0A9X2X946_9HYPH</name>
<sequence>MTVDRSFGLAFIVFAAGMFLAVHGVEAPFAGMGDPGPKLLPYLLAAGMAVIGFLLVIRPGAAPASASADTEPEAAGSSVMVDPPALPVRIALAVALVAYVALFERLGFTPATFLLLAFGMIVLGPRTLRGALISIGLAALLTIAVGGFLTGLIGIPLPGVWML</sequence>
<gene>
    <name evidence="3" type="ORF">NYR54_08855</name>
</gene>
<feature type="transmembrane region" description="Helical" evidence="1">
    <location>
        <begin position="131"/>
        <end position="155"/>
    </location>
</feature>
<dbReference type="AlphaFoldDB" id="A0A9X2X946"/>
<comment type="caution">
    <text evidence="3">The sequence shown here is derived from an EMBL/GenBank/DDBJ whole genome shotgun (WGS) entry which is preliminary data.</text>
</comment>
<dbReference type="EMBL" id="JAODNV010000009">
    <property type="protein sequence ID" value="MCT8990401.1"/>
    <property type="molecule type" value="Genomic_DNA"/>
</dbReference>
<evidence type="ECO:0000313" key="3">
    <source>
        <dbReference type="EMBL" id="MCT8990401.1"/>
    </source>
</evidence>
<feature type="transmembrane region" description="Helical" evidence="1">
    <location>
        <begin position="40"/>
        <end position="57"/>
    </location>
</feature>
<evidence type="ECO:0000313" key="4">
    <source>
        <dbReference type="Proteomes" id="UP001149009"/>
    </source>
</evidence>
<proteinExistence type="predicted"/>
<keyword evidence="1" id="KW-0472">Membrane</keyword>
<keyword evidence="1" id="KW-1133">Transmembrane helix</keyword>
<reference evidence="3" key="1">
    <citation type="submission" date="2022-08" db="EMBL/GenBank/DDBJ databases">
        <title>Chelativorans sichuanense sp. nov., a paraffin oil-degrading bacterium isolated from a mixture of oil-based drill cuttings and paddy soil.</title>
        <authorList>
            <person name="Yu J."/>
            <person name="Liu H."/>
            <person name="Chen Q."/>
        </authorList>
    </citation>
    <scope>NUCLEOTIDE SEQUENCE</scope>
    <source>
        <strain evidence="3">SCAU 2101</strain>
    </source>
</reference>
<evidence type="ECO:0000256" key="1">
    <source>
        <dbReference type="SAM" id="Phobius"/>
    </source>
</evidence>
<feature type="domain" description="DUF1468" evidence="2">
    <location>
        <begin position="7"/>
        <end position="158"/>
    </location>
</feature>
<keyword evidence="4" id="KW-1185">Reference proteome</keyword>
<evidence type="ECO:0000259" key="2">
    <source>
        <dbReference type="Pfam" id="PF07331"/>
    </source>
</evidence>
<dbReference type="Proteomes" id="UP001149009">
    <property type="component" value="Unassembled WGS sequence"/>
</dbReference>
<dbReference type="Pfam" id="PF07331">
    <property type="entry name" value="TctB"/>
    <property type="match status" value="1"/>
</dbReference>
<accession>A0A9X2X946</accession>
<dbReference type="RefSeq" id="WP_261515272.1">
    <property type="nucleotide sequence ID" value="NZ_JAODNV010000009.1"/>
</dbReference>